<accession>A0ABV2R919</accession>
<keyword evidence="1" id="KW-0732">Signal</keyword>
<name>A0ABV2R919_9CAUL</name>
<evidence type="ECO:0000256" key="1">
    <source>
        <dbReference type="SAM" id="SignalP"/>
    </source>
</evidence>
<dbReference type="RefSeq" id="WP_354087428.1">
    <property type="nucleotide sequence ID" value="NZ_JBEPTF010000001.1"/>
</dbReference>
<organism evidence="2 3">
    <name type="scientific">Brevundimonas faecalis</name>
    <dbReference type="NCBI Taxonomy" id="947378"/>
    <lineage>
        <taxon>Bacteria</taxon>
        <taxon>Pseudomonadati</taxon>
        <taxon>Pseudomonadota</taxon>
        <taxon>Alphaproteobacteria</taxon>
        <taxon>Caulobacterales</taxon>
        <taxon>Caulobacteraceae</taxon>
        <taxon>Brevundimonas</taxon>
    </lineage>
</organism>
<reference evidence="2 3" key="1">
    <citation type="submission" date="2024-06" db="EMBL/GenBank/DDBJ databases">
        <title>Sorghum-associated microbial communities from plants grown in Nebraska, USA.</title>
        <authorList>
            <person name="Schachtman D."/>
        </authorList>
    </citation>
    <scope>NUCLEOTIDE SEQUENCE [LARGE SCALE GENOMIC DNA]</scope>
    <source>
        <strain evidence="2 3">2814</strain>
    </source>
</reference>
<evidence type="ECO:0000313" key="3">
    <source>
        <dbReference type="Proteomes" id="UP001549313"/>
    </source>
</evidence>
<evidence type="ECO:0000313" key="2">
    <source>
        <dbReference type="EMBL" id="MET4682483.1"/>
    </source>
</evidence>
<keyword evidence="3" id="KW-1185">Reference proteome</keyword>
<protein>
    <recommendedName>
        <fullName evidence="4">Protein activator of alkane oxidation PraB</fullName>
    </recommendedName>
</protein>
<evidence type="ECO:0008006" key="4">
    <source>
        <dbReference type="Google" id="ProtNLM"/>
    </source>
</evidence>
<feature type="chain" id="PRO_5046082629" description="Protein activator of alkane oxidation PraB" evidence="1">
    <location>
        <begin position="25"/>
        <end position="178"/>
    </location>
</feature>
<proteinExistence type="predicted"/>
<dbReference type="EMBL" id="JBEPTF010000001">
    <property type="protein sequence ID" value="MET4682483.1"/>
    <property type="molecule type" value="Genomic_DNA"/>
</dbReference>
<sequence>MKKFLTVASAVAFISVMGVSAASAQSFVTPGKYNLNGNLNLYQTIPGVVCAAQFELEVFSNGTAQINSGTFGPGLHPACGAPVIPVNFPWSVTALNAATNQFEFNVDVFAVNGQCQGTLSVTGPDPFISVVANPGEITIPVGATSPGYLFSTGASAPCTVDGKLKVTPTTATGPLDIV</sequence>
<gene>
    <name evidence="2" type="ORF">ABIE19_000392</name>
</gene>
<feature type="signal peptide" evidence="1">
    <location>
        <begin position="1"/>
        <end position="24"/>
    </location>
</feature>
<dbReference type="Proteomes" id="UP001549313">
    <property type="component" value="Unassembled WGS sequence"/>
</dbReference>
<comment type="caution">
    <text evidence="2">The sequence shown here is derived from an EMBL/GenBank/DDBJ whole genome shotgun (WGS) entry which is preliminary data.</text>
</comment>